<dbReference type="SUPFAM" id="SSF46689">
    <property type="entry name" value="Homeodomain-like"/>
    <property type="match status" value="1"/>
</dbReference>
<reference evidence="6 7" key="1">
    <citation type="submission" date="2024-10" db="EMBL/GenBank/DDBJ databases">
        <title>The Natural Products Discovery Center: Release of the First 8490 Sequenced Strains for Exploring Actinobacteria Biosynthetic Diversity.</title>
        <authorList>
            <person name="Kalkreuter E."/>
            <person name="Kautsar S.A."/>
            <person name="Yang D."/>
            <person name="Bader C.D."/>
            <person name="Teijaro C.N."/>
            <person name="Fluegel L."/>
            <person name="Davis C.M."/>
            <person name="Simpson J.R."/>
            <person name="Lauterbach L."/>
            <person name="Steele A.D."/>
            <person name="Gui C."/>
            <person name="Meng S."/>
            <person name="Li G."/>
            <person name="Viehrig K."/>
            <person name="Ye F."/>
            <person name="Su P."/>
            <person name="Kiefer A.F."/>
            <person name="Nichols A."/>
            <person name="Cepeda A.J."/>
            <person name="Yan W."/>
            <person name="Fan B."/>
            <person name="Jiang Y."/>
            <person name="Adhikari A."/>
            <person name="Zheng C.-J."/>
            <person name="Schuster L."/>
            <person name="Cowan T.M."/>
            <person name="Smanski M.J."/>
            <person name="Chevrette M.G."/>
            <person name="De Carvalho L.P.S."/>
            <person name="Shen B."/>
        </authorList>
    </citation>
    <scope>NUCLEOTIDE SEQUENCE [LARGE SCALE GENOMIC DNA]</scope>
    <source>
        <strain evidence="6 7">NPDC051599</strain>
    </source>
</reference>
<dbReference type="InterPro" id="IPR050109">
    <property type="entry name" value="HTH-type_TetR-like_transc_reg"/>
</dbReference>
<dbReference type="InterPro" id="IPR009057">
    <property type="entry name" value="Homeodomain-like_sf"/>
</dbReference>
<gene>
    <name evidence="6" type="ORF">ACIA8P_47500</name>
</gene>
<dbReference type="Proteomes" id="UP001612415">
    <property type="component" value="Unassembled WGS sequence"/>
</dbReference>
<dbReference type="InterPro" id="IPR001647">
    <property type="entry name" value="HTH_TetR"/>
</dbReference>
<dbReference type="PRINTS" id="PR00455">
    <property type="entry name" value="HTHTETR"/>
</dbReference>
<evidence type="ECO:0000256" key="1">
    <source>
        <dbReference type="ARBA" id="ARBA00023015"/>
    </source>
</evidence>
<keyword evidence="1" id="KW-0805">Transcription regulation</keyword>
<comment type="caution">
    <text evidence="6">The sequence shown here is derived from an EMBL/GenBank/DDBJ whole genome shotgun (WGS) entry which is preliminary data.</text>
</comment>
<dbReference type="SUPFAM" id="SSF48498">
    <property type="entry name" value="Tetracyclin repressor-like, C-terminal domain"/>
    <property type="match status" value="1"/>
</dbReference>
<keyword evidence="7" id="KW-1185">Reference proteome</keyword>
<dbReference type="EMBL" id="JBITDC010000039">
    <property type="protein sequence ID" value="MFI5682099.1"/>
    <property type="molecule type" value="Genomic_DNA"/>
</dbReference>
<protein>
    <submittedName>
        <fullName evidence="6">TetR/AcrR family transcriptional regulator</fullName>
    </submittedName>
</protein>
<dbReference type="RefSeq" id="WP_398663301.1">
    <property type="nucleotide sequence ID" value="NZ_JBITDC010000039.1"/>
</dbReference>
<dbReference type="PANTHER" id="PTHR30055">
    <property type="entry name" value="HTH-TYPE TRANSCRIPTIONAL REGULATOR RUTR"/>
    <property type="match status" value="1"/>
</dbReference>
<dbReference type="PANTHER" id="PTHR30055:SF151">
    <property type="entry name" value="TRANSCRIPTIONAL REGULATORY PROTEIN"/>
    <property type="match status" value="1"/>
</dbReference>
<evidence type="ECO:0000313" key="6">
    <source>
        <dbReference type="EMBL" id="MFI5682099.1"/>
    </source>
</evidence>
<keyword evidence="3" id="KW-0804">Transcription</keyword>
<proteinExistence type="predicted"/>
<evidence type="ECO:0000259" key="5">
    <source>
        <dbReference type="PROSITE" id="PS50977"/>
    </source>
</evidence>
<dbReference type="Gene3D" id="1.10.357.10">
    <property type="entry name" value="Tetracycline Repressor, domain 2"/>
    <property type="match status" value="1"/>
</dbReference>
<keyword evidence="2 4" id="KW-0238">DNA-binding</keyword>
<sequence length="254" mass="27390">MPTSNDEQLPPGLALAWGLPVKTGRLGRKPSQSVEGIVEAAVALADAEGFAALSMPNIAKRVGLTANAIYRYVSSRDELLVLVAETAWGPAPDLETGTGQWRGAAATWTRAMIERCETHPWLPDLPIRGAPATPNLLRWTEVLLEALTGAGLSSAESLGCALLLDGYARRIASARRDVRNSSAAPVQSAAVARFLQPLLHEHGYPILASMMTNDEYDDDIGDDDVDFGLTRILDGIEVLIARRTQERQTRHTDG</sequence>
<evidence type="ECO:0000256" key="2">
    <source>
        <dbReference type="ARBA" id="ARBA00023125"/>
    </source>
</evidence>
<evidence type="ECO:0000313" key="7">
    <source>
        <dbReference type="Proteomes" id="UP001612415"/>
    </source>
</evidence>
<feature type="DNA-binding region" description="H-T-H motif" evidence="4">
    <location>
        <begin position="54"/>
        <end position="73"/>
    </location>
</feature>
<dbReference type="Pfam" id="PF00440">
    <property type="entry name" value="TetR_N"/>
    <property type="match status" value="1"/>
</dbReference>
<evidence type="ECO:0000256" key="3">
    <source>
        <dbReference type="ARBA" id="ARBA00023163"/>
    </source>
</evidence>
<accession>A0ABW7YJ18</accession>
<dbReference type="Pfam" id="PF02909">
    <property type="entry name" value="TetR_C_1"/>
    <property type="match status" value="1"/>
</dbReference>
<dbReference type="InterPro" id="IPR004111">
    <property type="entry name" value="Repressor_TetR_C"/>
</dbReference>
<dbReference type="InterPro" id="IPR036271">
    <property type="entry name" value="Tet_transcr_reg_TetR-rel_C_sf"/>
</dbReference>
<name>A0ABW7YJ18_STRCE</name>
<dbReference type="Gene3D" id="1.10.10.60">
    <property type="entry name" value="Homeodomain-like"/>
    <property type="match status" value="1"/>
</dbReference>
<organism evidence="6 7">
    <name type="scientific">Streptomyces cellulosae</name>
    <dbReference type="NCBI Taxonomy" id="1968"/>
    <lineage>
        <taxon>Bacteria</taxon>
        <taxon>Bacillati</taxon>
        <taxon>Actinomycetota</taxon>
        <taxon>Actinomycetes</taxon>
        <taxon>Kitasatosporales</taxon>
        <taxon>Streptomycetaceae</taxon>
        <taxon>Streptomyces</taxon>
    </lineage>
</organism>
<dbReference type="PROSITE" id="PS50977">
    <property type="entry name" value="HTH_TETR_2"/>
    <property type="match status" value="1"/>
</dbReference>
<feature type="domain" description="HTH tetR-type" evidence="5">
    <location>
        <begin position="31"/>
        <end position="91"/>
    </location>
</feature>
<evidence type="ECO:0000256" key="4">
    <source>
        <dbReference type="PROSITE-ProRule" id="PRU00335"/>
    </source>
</evidence>